<evidence type="ECO:0000313" key="6">
    <source>
        <dbReference type="EMBL" id="GAG65587.1"/>
    </source>
</evidence>
<evidence type="ECO:0000256" key="4">
    <source>
        <dbReference type="ARBA" id="ARBA00047942"/>
    </source>
</evidence>
<accession>X1A5Z4</accession>
<organism evidence="6">
    <name type="scientific">marine sediment metagenome</name>
    <dbReference type="NCBI Taxonomy" id="412755"/>
    <lineage>
        <taxon>unclassified sequences</taxon>
        <taxon>metagenomes</taxon>
        <taxon>ecological metagenomes</taxon>
    </lineage>
</organism>
<dbReference type="PANTHER" id="PTHR33841">
    <property type="entry name" value="DNA METHYLTRANSFERASE YEEA-RELATED"/>
    <property type="match status" value="1"/>
</dbReference>
<dbReference type="InterPro" id="IPR050953">
    <property type="entry name" value="N4_N6_ade-DNA_methylase"/>
</dbReference>
<gene>
    <name evidence="6" type="ORF">S01H4_17899</name>
</gene>
<dbReference type="AlphaFoldDB" id="X1A5Z4"/>
<dbReference type="GO" id="GO:0009007">
    <property type="term" value="F:site-specific DNA-methyltransferase (adenine-specific) activity"/>
    <property type="evidence" value="ECO:0007669"/>
    <property type="project" value="UniProtKB-EC"/>
</dbReference>
<dbReference type="GO" id="GO:0032259">
    <property type="term" value="P:methylation"/>
    <property type="evidence" value="ECO:0007669"/>
    <property type="project" value="UniProtKB-KW"/>
</dbReference>
<comment type="catalytic activity">
    <reaction evidence="4">
        <text>a 2'-deoxyadenosine in DNA + S-adenosyl-L-methionine = an N(6)-methyl-2'-deoxyadenosine in DNA + S-adenosyl-L-homocysteine + H(+)</text>
        <dbReference type="Rhea" id="RHEA:15197"/>
        <dbReference type="Rhea" id="RHEA-COMP:12418"/>
        <dbReference type="Rhea" id="RHEA-COMP:12419"/>
        <dbReference type="ChEBI" id="CHEBI:15378"/>
        <dbReference type="ChEBI" id="CHEBI:57856"/>
        <dbReference type="ChEBI" id="CHEBI:59789"/>
        <dbReference type="ChEBI" id="CHEBI:90615"/>
        <dbReference type="ChEBI" id="CHEBI:90616"/>
        <dbReference type="EC" id="2.1.1.72"/>
    </reaction>
</comment>
<evidence type="ECO:0000259" key="5">
    <source>
        <dbReference type="Pfam" id="PF20473"/>
    </source>
</evidence>
<protein>
    <recommendedName>
        <fullName evidence="1">site-specific DNA-methyltransferase (adenine-specific)</fullName>
        <ecNumber evidence="1">2.1.1.72</ecNumber>
    </recommendedName>
</protein>
<evidence type="ECO:0000256" key="3">
    <source>
        <dbReference type="ARBA" id="ARBA00022679"/>
    </source>
</evidence>
<keyword evidence="2" id="KW-0489">Methyltransferase</keyword>
<evidence type="ECO:0000256" key="1">
    <source>
        <dbReference type="ARBA" id="ARBA00011900"/>
    </source>
</evidence>
<dbReference type="InterPro" id="IPR029063">
    <property type="entry name" value="SAM-dependent_MTases_sf"/>
</dbReference>
<dbReference type="PANTHER" id="PTHR33841:SF1">
    <property type="entry name" value="DNA METHYLTRANSFERASE A"/>
    <property type="match status" value="1"/>
</dbReference>
<dbReference type="Pfam" id="PF20473">
    <property type="entry name" value="MmeI_Mtase"/>
    <property type="match status" value="1"/>
</dbReference>
<comment type="caution">
    <text evidence="6">The sequence shown here is derived from an EMBL/GenBank/DDBJ whole genome shotgun (WGS) entry which is preliminary data.</text>
</comment>
<keyword evidence="3" id="KW-0808">Transferase</keyword>
<sequence>MKLFVDEKILKFTEEKILSLSVLDPTMGSGHFLVNATNHIANFIVELLNEYLGYNSKIDSNTAFWRRRVIENCIYGVDLNPLAVELAKLCLWITTAFKEKPLSFLNHRLKQGNALVDVSISDLEKFLEKSESKPSLFMQAYINCIREAAEGYKEKLSCDDEGFIDSIDMRSTTFYEEWKIETITGKVKMISVDEFGLGKANQENPDLATVVISSKSDIKLYLNLQRPIIETKIAQLSLLQHAYENNSDITIKYHNRPVGGGKAVKIINGVQLGESFEISPGDRPADTIVGKPPTEFGIG</sequence>
<dbReference type="EC" id="2.1.1.72" evidence="1"/>
<name>X1A5Z4_9ZZZZ</name>
<dbReference type="Gene3D" id="3.40.50.150">
    <property type="entry name" value="Vaccinia Virus protein VP39"/>
    <property type="match status" value="1"/>
</dbReference>
<dbReference type="SUPFAM" id="SSF53335">
    <property type="entry name" value="S-adenosyl-L-methionine-dependent methyltransferases"/>
    <property type="match status" value="1"/>
</dbReference>
<reference evidence="6" key="1">
    <citation type="journal article" date="2014" name="Front. Microbiol.">
        <title>High frequency of phylogenetically diverse reductive dehalogenase-homologous genes in deep subseafloor sedimentary metagenomes.</title>
        <authorList>
            <person name="Kawai M."/>
            <person name="Futagami T."/>
            <person name="Toyoda A."/>
            <person name="Takaki Y."/>
            <person name="Nishi S."/>
            <person name="Hori S."/>
            <person name="Arai W."/>
            <person name="Tsubouchi T."/>
            <person name="Morono Y."/>
            <person name="Uchiyama I."/>
            <person name="Ito T."/>
            <person name="Fujiyama A."/>
            <person name="Inagaki F."/>
            <person name="Takami H."/>
        </authorList>
    </citation>
    <scope>NUCLEOTIDE SEQUENCE</scope>
    <source>
        <strain evidence="6">Expedition CK06-06</strain>
    </source>
</reference>
<proteinExistence type="predicted"/>
<feature type="domain" description="MmeI-like DNA-methyltransferase" evidence="5">
    <location>
        <begin position="8"/>
        <end position="95"/>
    </location>
</feature>
<dbReference type="EMBL" id="BART01007909">
    <property type="protein sequence ID" value="GAG65587.1"/>
    <property type="molecule type" value="Genomic_DNA"/>
</dbReference>
<dbReference type="InterPro" id="IPR046816">
    <property type="entry name" value="MmeI_Mtase"/>
</dbReference>
<evidence type="ECO:0000256" key="2">
    <source>
        <dbReference type="ARBA" id="ARBA00022603"/>
    </source>
</evidence>